<dbReference type="InterPro" id="IPR006311">
    <property type="entry name" value="TAT_signal"/>
</dbReference>
<sequence>MKNTNDQDKSNQIPDKKGMTRREMLKLSAVAGTGIAIGASGIGTFLSMADHTYQAVNKKQKRKSMRLIFMGSIKQESSHRSKHMVTWRALISKFLAEKRS</sequence>
<proteinExistence type="predicted"/>
<dbReference type="Proteomes" id="UP000019251">
    <property type="component" value="Unassembled WGS sequence"/>
</dbReference>
<protein>
    <submittedName>
        <fullName evidence="3">Uncharacterized protein</fullName>
    </submittedName>
</protein>
<evidence type="ECO:0000313" key="3">
    <source>
        <dbReference type="EMBL" id="EUJ30588.1"/>
    </source>
</evidence>
<keyword evidence="2" id="KW-1133">Transmembrane helix</keyword>
<feature type="region of interest" description="Disordered" evidence="1">
    <location>
        <begin position="1"/>
        <end position="20"/>
    </location>
</feature>
<keyword evidence="2" id="KW-0812">Transmembrane</keyword>
<feature type="transmembrane region" description="Helical" evidence="2">
    <location>
        <begin position="27"/>
        <end position="49"/>
    </location>
</feature>
<organism evidence="3 4">
    <name type="scientific">Listeria grayi FSL F6-1183</name>
    <dbReference type="NCBI Taxonomy" id="1265827"/>
    <lineage>
        <taxon>Bacteria</taxon>
        <taxon>Bacillati</taxon>
        <taxon>Bacillota</taxon>
        <taxon>Bacilli</taxon>
        <taxon>Bacillales</taxon>
        <taxon>Listeriaceae</taxon>
        <taxon>Listeria</taxon>
    </lineage>
</organism>
<keyword evidence="2" id="KW-0472">Membrane</keyword>
<evidence type="ECO:0000256" key="1">
    <source>
        <dbReference type="SAM" id="MobiDB-lite"/>
    </source>
</evidence>
<dbReference type="PROSITE" id="PS51318">
    <property type="entry name" value="TAT"/>
    <property type="match status" value="1"/>
</dbReference>
<comment type="caution">
    <text evidence="3">The sequence shown here is derived from an EMBL/GenBank/DDBJ whole genome shotgun (WGS) entry which is preliminary data.</text>
</comment>
<accession>A0A829RAH3</accession>
<dbReference type="AlphaFoldDB" id="A0A829RAH3"/>
<reference evidence="3 4" key="1">
    <citation type="submission" date="2012-12" db="EMBL/GenBank/DDBJ databases">
        <title>Novel taxa of Listeriaceae from agricultural environments in the United States.</title>
        <authorList>
            <person name="den Bakker H.C."/>
            <person name="Allred A."/>
            <person name="Warchocki S."/>
            <person name="Wright E.M."/>
            <person name="Burrell A."/>
            <person name="Nightingale K.K."/>
            <person name="Kephart D."/>
            <person name="Wiedmann M."/>
        </authorList>
    </citation>
    <scope>NUCLEOTIDE SEQUENCE [LARGE SCALE GENOMIC DNA]</scope>
    <source>
        <strain evidence="3 4">FSL F6-1183</strain>
    </source>
</reference>
<name>A0A829RAH3_LISGR</name>
<dbReference type="EMBL" id="AODG01000002">
    <property type="protein sequence ID" value="EUJ30588.1"/>
    <property type="molecule type" value="Genomic_DNA"/>
</dbReference>
<evidence type="ECO:0000313" key="4">
    <source>
        <dbReference type="Proteomes" id="UP000019251"/>
    </source>
</evidence>
<evidence type="ECO:0000256" key="2">
    <source>
        <dbReference type="SAM" id="Phobius"/>
    </source>
</evidence>
<gene>
    <name evidence="3" type="ORF">LMUR_00455</name>
</gene>